<evidence type="ECO:0000256" key="1">
    <source>
        <dbReference type="SAM" id="Phobius"/>
    </source>
</evidence>
<comment type="caution">
    <text evidence="2">The sequence shown here is derived from an EMBL/GenBank/DDBJ whole genome shotgun (WGS) entry which is preliminary data.</text>
</comment>
<gene>
    <name evidence="2" type="ORF">S01H1_39573</name>
</gene>
<protein>
    <recommendedName>
        <fullName evidence="3">Glycosyltransferase RgtA/B/C/D-like domain-containing protein</fullName>
    </recommendedName>
</protein>
<sequence length="252" mass="28233">MFRNWWIALPKWVRWVLGIFTIYSTLRFIFLVVVLPPFVWDSLVYHLPNVAHWVQAGRIELFDIAVLRIHSPANYEVFTSWFTVFLHHDAFIEASGIPAYVLAFLSVYTIGRRLNLARWSAVLGAVAYATTPALILATTGTKNDPIMAALFLAAMAIILDIAQHRRSQDDLRLWGEALVLVLILFYALGTKTYLLHLGPGLIVVAVLATLQEKTIKNWLSLPGDFIRAVRARGALLGVLVVLLLIVAVFLGT</sequence>
<keyword evidence="1" id="KW-1133">Transmembrane helix</keyword>
<feature type="transmembrane region" description="Helical" evidence="1">
    <location>
        <begin position="90"/>
        <end position="110"/>
    </location>
</feature>
<accession>X0WKX3</accession>
<feature type="transmembrane region" description="Helical" evidence="1">
    <location>
        <begin position="171"/>
        <end position="187"/>
    </location>
</feature>
<feature type="transmembrane region" description="Helical" evidence="1">
    <location>
        <begin position="12"/>
        <end position="39"/>
    </location>
</feature>
<dbReference type="EMBL" id="BARS01024989">
    <property type="protein sequence ID" value="GAG13341.1"/>
    <property type="molecule type" value="Genomic_DNA"/>
</dbReference>
<evidence type="ECO:0008006" key="3">
    <source>
        <dbReference type="Google" id="ProtNLM"/>
    </source>
</evidence>
<name>X0WKX3_9ZZZZ</name>
<dbReference type="AlphaFoldDB" id="X0WKX3"/>
<organism evidence="2">
    <name type="scientific">marine sediment metagenome</name>
    <dbReference type="NCBI Taxonomy" id="412755"/>
    <lineage>
        <taxon>unclassified sequences</taxon>
        <taxon>metagenomes</taxon>
        <taxon>ecological metagenomes</taxon>
    </lineage>
</organism>
<feature type="transmembrane region" description="Helical" evidence="1">
    <location>
        <begin position="231"/>
        <end position="250"/>
    </location>
</feature>
<feature type="non-terminal residue" evidence="2">
    <location>
        <position position="252"/>
    </location>
</feature>
<feature type="transmembrane region" description="Helical" evidence="1">
    <location>
        <begin position="122"/>
        <end position="140"/>
    </location>
</feature>
<keyword evidence="1" id="KW-0812">Transmembrane</keyword>
<keyword evidence="1" id="KW-0472">Membrane</keyword>
<evidence type="ECO:0000313" key="2">
    <source>
        <dbReference type="EMBL" id="GAG13341.1"/>
    </source>
</evidence>
<feature type="transmembrane region" description="Helical" evidence="1">
    <location>
        <begin position="193"/>
        <end position="210"/>
    </location>
</feature>
<reference evidence="2" key="1">
    <citation type="journal article" date="2014" name="Front. Microbiol.">
        <title>High frequency of phylogenetically diverse reductive dehalogenase-homologous genes in deep subseafloor sedimentary metagenomes.</title>
        <authorList>
            <person name="Kawai M."/>
            <person name="Futagami T."/>
            <person name="Toyoda A."/>
            <person name="Takaki Y."/>
            <person name="Nishi S."/>
            <person name="Hori S."/>
            <person name="Arai W."/>
            <person name="Tsubouchi T."/>
            <person name="Morono Y."/>
            <person name="Uchiyama I."/>
            <person name="Ito T."/>
            <person name="Fujiyama A."/>
            <person name="Inagaki F."/>
            <person name="Takami H."/>
        </authorList>
    </citation>
    <scope>NUCLEOTIDE SEQUENCE</scope>
    <source>
        <strain evidence="2">Expedition CK06-06</strain>
    </source>
</reference>
<feature type="transmembrane region" description="Helical" evidence="1">
    <location>
        <begin position="146"/>
        <end position="162"/>
    </location>
</feature>
<proteinExistence type="predicted"/>